<dbReference type="AlphaFoldDB" id="A0A9Q0XQE3"/>
<feature type="non-terminal residue" evidence="2">
    <location>
        <position position="82"/>
    </location>
</feature>
<accession>A0A9Q0XQE3</accession>
<name>A0A9Q0XQE3_9SAUR</name>
<dbReference type="InterPro" id="IPR013103">
    <property type="entry name" value="RVT_2"/>
</dbReference>
<dbReference type="Proteomes" id="UP001142489">
    <property type="component" value="Unassembled WGS sequence"/>
</dbReference>
<sequence>MIMDMYKDTKHDEAFAPVVKHTTIRVVLSLAVSKKMPIEHLDVNTALLHGEIEKKLYMQQPPGFTDPKKKDLVCKLQKGLYG</sequence>
<protein>
    <recommendedName>
        <fullName evidence="1">Reverse transcriptase Ty1/copia-type domain-containing protein</fullName>
    </recommendedName>
</protein>
<comment type="caution">
    <text evidence="2">The sequence shown here is derived from an EMBL/GenBank/DDBJ whole genome shotgun (WGS) entry which is preliminary data.</text>
</comment>
<dbReference type="Pfam" id="PF07727">
    <property type="entry name" value="RVT_2"/>
    <property type="match status" value="1"/>
</dbReference>
<evidence type="ECO:0000259" key="1">
    <source>
        <dbReference type="Pfam" id="PF07727"/>
    </source>
</evidence>
<reference evidence="2" key="1">
    <citation type="journal article" date="2023" name="DNA Res.">
        <title>Chromosome-level genome assembly of Phrynocephalus forsythii using third-generation DNA sequencing and Hi-C analysis.</title>
        <authorList>
            <person name="Qi Y."/>
            <person name="Zhao W."/>
            <person name="Zhao Y."/>
            <person name="Niu C."/>
            <person name="Cao S."/>
            <person name="Zhang Y."/>
        </authorList>
    </citation>
    <scope>NUCLEOTIDE SEQUENCE</scope>
    <source>
        <tissue evidence="2">Muscle</tissue>
    </source>
</reference>
<proteinExistence type="predicted"/>
<evidence type="ECO:0000313" key="3">
    <source>
        <dbReference type="Proteomes" id="UP001142489"/>
    </source>
</evidence>
<gene>
    <name evidence="2" type="ORF">JRQ81_019956</name>
</gene>
<organism evidence="2 3">
    <name type="scientific">Phrynocephalus forsythii</name>
    <dbReference type="NCBI Taxonomy" id="171643"/>
    <lineage>
        <taxon>Eukaryota</taxon>
        <taxon>Metazoa</taxon>
        <taxon>Chordata</taxon>
        <taxon>Craniata</taxon>
        <taxon>Vertebrata</taxon>
        <taxon>Euteleostomi</taxon>
        <taxon>Lepidosauria</taxon>
        <taxon>Squamata</taxon>
        <taxon>Bifurcata</taxon>
        <taxon>Unidentata</taxon>
        <taxon>Episquamata</taxon>
        <taxon>Toxicofera</taxon>
        <taxon>Iguania</taxon>
        <taxon>Acrodonta</taxon>
        <taxon>Agamidae</taxon>
        <taxon>Agaminae</taxon>
        <taxon>Phrynocephalus</taxon>
    </lineage>
</organism>
<keyword evidence="3" id="KW-1185">Reference proteome</keyword>
<evidence type="ECO:0000313" key="2">
    <source>
        <dbReference type="EMBL" id="KAJ7320445.1"/>
    </source>
</evidence>
<dbReference type="EMBL" id="JAPFRF010000010">
    <property type="protein sequence ID" value="KAJ7320445.1"/>
    <property type="molecule type" value="Genomic_DNA"/>
</dbReference>
<dbReference type="OrthoDB" id="10058978at2759"/>
<feature type="domain" description="Reverse transcriptase Ty1/copia-type" evidence="1">
    <location>
        <begin position="9"/>
        <end position="82"/>
    </location>
</feature>